<evidence type="ECO:0000256" key="4">
    <source>
        <dbReference type="ARBA" id="ARBA00022777"/>
    </source>
</evidence>
<keyword evidence="1" id="KW-0723">Serine/threonine-protein kinase</keyword>
<dbReference type="InterPro" id="IPR011009">
    <property type="entry name" value="Kinase-like_dom_sf"/>
</dbReference>
<evidence type="ECO:0000256" key="2">
    <source>
        <dbReference type="ARBA" id="ARBA00022679"/>
    </source>
</evidence>
<evidence type="ECO:0000313" key="9">
    <source>
        <dbReference type="EMBL" id="KAJ8902572.1"/>
    </source>
</evidence>
<evidence type="ECO:0000256" key="1">
    <source>
        <dbReference type="ARBA" id="ARBA00022527"/>
    </source>
</evidence>
<dbReference type="CDD" id="cd14003">
    <property type="entry name" value="STKc_AMPK-like"/>
    <property type="match status" value="1"/>
</dbReference>
<feature type="compositionally biased region" description="Basic and acidic residues" evidence="7">
    <location>
        <begin position="784"/>
        <end position="804"/>
    </location>
</feature>
<feature type="compositionally biased region" description="Acidic residues" evidence="7">
    <location>
        <begin position="513"/>
        <end position="525"/>
    </location>
</feature>
<dbReference type="PROSITE" id="PS00107">
    <property type="entry name" value="PROTEIN_KINASE_ATP"/>
    <property type="match status" value="1"/>
</dbReference>
<dbReference type="FunFam" id="1.10.510.10:FF:000571">
    <property type="entry name" value="Maternal embryonic leucine zipper kinase"/>
    <property type="match status" value="1"/>
</dbReference>
<feature type="compositionally biased region" description="Basic and acidic residues" evidence="7">
    <location>
        <begin position="329"/>
        <end position="342"/>
    </location>
</feature>
<dbReference type="FunFam" id="3.30.200.20:FF:000003">
    <property type="entry name" value="Non-specific serine/threonine protein kinase"/>
    <property type="match status" value="1"/>
</dbReference>
<organism evidence="9 10">
    <name type="scientific">Rhodosorus marinus</name>
    <dbReference type="NCBI Taxonomy" id="101924"/>
    <lineage>
        <taxon>Eukaryota</taxon>
        <taxon>Rhodophyta</taxon>
        <taxon>Stylonematophyceae</taxon>
        <taxon>Stylonematales</taxon>
        <taxon>Stylonemataceae</taxon>
        <taxon>Rhodosorus</taxon>
    </lineage>
</organism>
<keyword evidence="2" id="KW-0808">Transferase</keyword>
<dbReference type="GO" id="GO:0005524">
    <property type="term" value="F:ATP binding"/>
    <property type="evidence" value="ECO:0007669"/>
    <property type="project" value="UniProtKB-UniRule"/>
</dbReference>
<proteinExistence type="predicted"/>
<feature type="region of interest" description="Disordered" evidence="7">
    <location>
        <begin position="1371"/>
        <end position="1451"/>
    </location>
</feature>
<feature type="compositionally biased region" description="Basic and acidic residues" evidence="7">
    <location>
        <begin position="768"/>
        <end position="777"/>
    </location>
</feature>
<keyword evidence="10" id="KW-1185">Reference proteome</keyword>
<feature type="compositionally biased region" description="Acidic residues" evidence="7">
    <location>
        <begin position="1305"/>
        <end position="1314"/>
    </location>
</feature>
<reference evidence="9 10" key="1">
    <citation type="journal article" date="2023" name="Nat. Commun.">
        <title>Origin of minicircular mitochondrial genomes in red algae.</title>
        <authorList>
            <person name="Lee Y."/>
            <person name="Cho C.H."/>
            <person name="Lee Y.M."/>
            <person name="Park S.I."/>
            <person name="Yang J.H."/>
            <person name="West J.A."/>
            <person name="Bhattacharya D."/>
            <person name="Yoon H.S."/>
        </authorList>
    </citation>
    <scope>NUCLEOTIDE SEQUENCE [LARGE SCALE GENOMIC DNA]</scope>
    <source>
        <strain evidence="9 10">CCMP1338</strain>
        <tissue evidence="9">Whole cell</tissue>
    </source>
</reference>
<accession>A0AAV8UN65</accession>
<feature type="region of interest" description="Disordered" evidence="7">
    <location>
        <begin position="739"/>
        <end position="889"/>
    </location>
</feature>
<feature type="binding site" evidence="6">
    <location>
        <position position="37"/>
    </location>
    <ligand>
        <name>ATP</name>
        <dbReference type="ChEBI" id="CHEBI:30616"/>
    </ligand>
</feature>
<name>A0AAV8UN65_9RHOD</name>
<gene>
    <name evidence="9" type="ORF">NDN08_006973</name>
</gene>
<feature type="region of interest" description="Disordered" evidence="7">
    <location>
        <begin position="502"/>
        <end position="531"/>
    </location>
</feature>
<feature type="region of interest" description="Disordered" evidence="7">
    <location>
        <begin position="1465"/>
        <end position="1510"/>
    </location>
</feature>
<sequence length="1654" mass="180441">MAAKVGEYLLLDTIGHGAFGKVKLGVHQETGERVAVKIMDKSDIQKQDLTQNVRREITIMKALNHKNIVRLYQVLTTSTKIYVVMELVTGGELLDVISRHKHGLKERAARRYFQQLVDGVVYCHRRKVYHRDLKPENILLSESKEVKVTDFGLSSITRSKQGEKDERFLKTQCGTPCYVAPEVIYAASEGYSGEKADGWACGVVLYALLTGSLPFDSDELGELFMMIMNTEPHYPEHLSKGAKDLLKKMLHKDPKRRIGLRQVRQHPWFLKNYEGDADEGSRPRRKKQRRVEEDASTNNPAILDDIASPLAEGGNAGSAAQDISASVSERTDGEIETSPEKRDMDVIGVSHGLQSPGRSLVANIASMFEARDKEDQFVACRPSPKKAWTRREEPVAPTALPLSANLESMTGGSADGEQSNERALADDSKAGTLRAEADENMAAPVAETTSPEDHEADTVENVGDMREEAVRVSDDPDDAAGDGGFVEEDPAHVAAEDELIITGNKEAAHEDLDPPEDERMDEDSTDGVHAEKQDIYADDVDFRSQMSVTDIMQNGIFGRPSLQWVGSPSRVLKQGVFSPMEDKRDRSVTRSGATVGFDLGNREELRDSCRFEDEDAEDNSLHGSSQAVWARAQPTAGLAKPVSLGAGASSVSYYRHGTASNPSGVQASVSDGLDALRRKFEDYECMDSGPDDVEILSRDHETPMLTREIEHGEIAAERDGKQLADNQVGEKRTDLVVRAANRLQPPSVELSDREGAVTAERGSSSVSADHDSDRAHTVGEGNGEEPREATALSDTREDSSPKRDDEDDEEAYEIIEEIPDTDSEEEAEYIEIEVPVLASAPATSGSEDRPSSGAMTKDIAQLTLQPKNLEENSRKRSEELHVAGRGEEEAVSMDVACEKGIEDVACAANGMRLEESPGVDVDKNRRGTDADPRSEKGAVNEGRVDAEGVGSRGYNVRAEVVAEETSDGEEIEFYQTTVPAASLQAKYGLEGHEIRMRDAGESPNTSKRDFGWASRQGFETSGEVEVLEIPAADLAEFEHGTNIDYREERAGPGKVEIEDGAVGLREDVDMAPGGELDDSSVGVINNCFSAEGTLADDGASYAQNENGAQIGVGLLKVQGDVDMIPEEPVDEIEEDEEDDDEIGEGLTKLTSEQQGEFFAIRRLQTVIAMAKTADLEKKDRKSFSRVVSFQSSSKSDDPSRNPYLEDRRLTLSALNTVKDKLETHPDLAAALTNEEMREFERLVLVWEMQLQESSFSHVEQPVISEEMVAPLQKLLRVWDANLTGSFAAEEVEDVGKNSSYGGDSEVWEDDEYGSSEEEVVVDREFDIVGDENGQGAERDSGLCAEDDDNAQGVPMKLGSKSAVLVGNRKQLADPRSASLPDVQAPPARDSFNEGQGEDENADSRASFEGHDGDRVEPKLGSGVLGSDSMNGLLGPRQKGKVSGKKPNIPLTNSVVRDSARFRVPEDVETRSPVGAENSPSAYAATGSPGWSGGAVSPLKESNASRIEDGPSSGGGLFVGQAFSGDQIKKKPAQRGVVRKWKNLVGFKQQRKYTQFDTAYSPDLALQEMGKLFLRDTDADNVFKRQNENKLKCSVKTARGQMMVTVEFFGGKGARGSTLVLFKQSKPSTNTITFNNFFDSAKESFATLAPNAVLE</sequence>
<feature type="region of interest" description="Disordered" evidence="7">
    <location>
        <begin position="273"/>
        <end position="342"/>
    </location>
</feature>
<dbReference type="PROSITE" id="PS50011">
    <property type="entry name" value="PROTEIN_KINASE_DOM"/>
    <property type="match status" value="1"/>
</dbReference>
<dbReference type="GO" id="GO:0004674">
    <property type="term" value="F:protein serine/threonine kinase activity"/>
    <property type="evidence" value="ECO:0007669"/>
    <property type="project" value="UniProtKB-KW"/>
</dbReference>
<feature type="compositionally biased region" description="Basic and acidic residues" evidence="7">
    <location>
        <begin position="419"/>
        <end position="428"/>
    </location>
</feature>
<comment type="caution">
    <text evidence="9">The sequence shown here is derived from an EMBL/GenBank/DDBJ whole genome shotgun (WGS) entry which is preliminary data.</text>
</comment>
<feature type="region of interest" description="Disordered" evidence="7">
    <location>
        <begin position="405"/>
        <end position="428"/>
    </location>
</feature>
<keyword evidence="5 6" id="KW-0067">ATP-binding</keyword>
<feature type="region of interest" description="Disordered" evidence="7">
    <location>
        <begin position="916"/>
        <end position="946"/>
    </location>
</feature>
<feature type="region of interest" description="Disordered" evidence="7">
    <location>
        <begin position="1328"/>
        <end position="1354"/>
    </location>
</feature>
<dbReference type="InterPro" id="IPR017441">
    <property type="entry name" value="Protein_kinase_ATP_BS"/>
</dbReference>
<evidence type="ECO:0000256" key="3">
    <source>
        <dbReference type="ARBA" id="ARBA00022741"/>
    </source>
</evidence>
<dbReference type="PANTHER" id="PTHR24346:SF30">
    <property type="entry name" value="MATERNAL EMBRYONIC LEUCINE ZIPPER KINASE"/>
    <property type="match status" value="1"/>
</dbReference>
<feature type="compositionally biased region" description="Basic and acidic residues" evidence="7">
    <location>
        <begin position="868"/>
        <end position="888"/>
    </location>
</feature>
<dbReference type="InterPro" id="IPR008271">
    <property type="entry name" value="Ser/Thr_kinase_AS"/>
</dbReference>
<evidence type="ECO:0000256" key="5">
    <source>
        <dbReference type="ARBA" id="ARBA00022840"/>
    </source>
</evidence>
<keyword evidence="3 6" id="KW-0547">Nucleotide-binding</keyword>
<dbReference type="PANTHER" id="PTHR24346">
    <property type="entry name" value="MAP/MICROTUBULE AFFINITY-REGULATING KINASE"/>
    <property type="match status" value="1"/>
</dbReference>
<feature type="domain" description="Protein kinase" evidence="8">
    <location>
        <begin position="8"/>
        <end position="269"/>
    </location>
</feature>
<dbReference type="PROSITE" id="PS00108">
    <property type="entry name" value="PROTEIN_KINASE_ST"/>
    <property type="match status" value="1"/>
</dbReference>
<feature type="compositionally biased region" description="Basic and acidic residues" evidence="7">
    <location>
        <begin position="1401"/>
        <end position="1417"/>
    </location>
</feature>
<evidence type="ECO:0000256" key="6">
    <source>
        <dbReference type="PROSITE-ProRule" id="PRU10141"/>
    </source>
</evidence>
<dbReference type="SUPFAM" id="SSF56112">
    <property type="entry name" value="Protein kinase-like (PK-like)"/>
    <property type="match status" value="1"/>
</dbReference>
<dbReference type="GO" id="GO:0035556">
    <property type="term" value="P:intracellular signal transduction"/>
    <property type="evidence" value="ECO:0007669"/>
    <property type="project" value="TreeGrafter"/>
</dbReference>
<dbReference type="Gene3D" id="1.10.510.10">
    <property type="entry name" value="Transferase(Phosphotransferase) domain 1"/>
    <property type="match status" value="1"/>
</dbReference>
<dbReference type="EMBL" id="JAMWBK010000009">
    <property type="protein sequence ID" value="KAJ8902572.1"/>
    <property type="molecule type" value="Genomic_DNA"/>
</dbReference>
<dbReference type="Proteomes" id="UP001157974">
    <property type="component" value="Unassembled WGS sequence"/>
</dbReference>
<dbReference type="InterPro" id="IPR000719">
    <property type="entry name" value="Prot_kinase_dom"/>
</dbReference>
<feature type="compositionally biased region" description="Acidic residues" evidence="7">
    <location>
        <begin position="805"/>
        <end position="831"/>
    </location>
</feature>
<dbReference type="Pfam" id="PF00069">
    <property type="entry name" value="Pkinase"/>
    <property type="match status" value="1"/>
</dbReference>
<keyword evidence="4" id="KW-0418">Kinase</keyword>
<dbReference type="GO" id="GO:0005737">
    <property type="term" value="C:cytoplasm"/>
    <property type="evidence" value="ECO:0007669"/>
    <property type="project" value="TreeGrafter"/>
</dbReference>
<protein>
    <recommendedName>
        <fullName evidence="8">Protein kinase domain-containing protein</fullName>
    </recommendedName>
</protein>
<evidence type="ECO:0000313" key="10">
    <source>
        <dbReference type="Proteomes" id="UP001157974"/>
    </source>
</evidence>
<evidence type="ECO:0000259" key="8">
    <source>
        <dbReference type="PROSITE" id="PS50011"/>
    </source>
</evidence>
<feature type="region of interest" description="Disordered" evidence="7">
    <location>
        <begin position="1294"/>
        <end position="1314"/>
    </location>
</feature>
<evidence type="ECO:0000256" key="7">
    <source>
        <dbReference type="SAM" id="MobiDB-lite"/>
    </source>
</evidence>
<dbReference type="SMART" id="SM00220">
    <property type="entry name" value="S_TKc"/>
    <property type="match status" value="1"/>
</dbReference>